<sequence length="48" mass="5808">MTDLTDLYHSDYDAWLKDNLELLRQSRFEQLDVEHLTEQVLDRAFLPN</sequence>
<dbReference type="Pfam" id="PF01724">
    <property type="entry name" value="DUF29"/>
    <property type="match status" value="1"/>
</dbReference>
<protein>
    <recommendedName>
        <fullName evidence="3">DUF29 domain-containing protein</fullName>
    </recommendedName>
</protein>
<organism evidence="1 2">
    <name type="scientific">Thiohalocapsa halophila</name>
    <dbReference type="NCBI Taxonomy" id="69359"/>
    <lineage>
        <taxon>Bacteria</taxon>
        <taxon>Pseudomonadati</taxon>
        <taxon>Pseudomonadota</taxon>
        <taxon>Gammaproteobacteria</taxon>
        <taxon>Chromatiales</taxon>
        <taxon>Chromatiaceae</taxon>
        <taxon>Thiohalocapsa</taxon>
    </lineage>
</organism>
<dbReference type="EMBL" id="NRRV01000004">
    <property type="protein sequence ID" value="MBK1629671.1"/>
    <property type="molecule type" value="Genomic_DNA"/>
</dbReference>
<dbReference type="Gene3D" id="1.20.1220.20">
    <property type="entry name" value="Uncharcterised protein PF01724"/>
    <property type="match status" value="1"/>
</dbReference>
<proteinExistence type="predicted"/>
<gene>
    <name evidence="1" type="ORF">CKO31_02740</name>
</gene>
<dbReference type="RefSeq" id="WP_200233858.1">
    <property type="nucleotide sequence ID" value="NZ_NRRV01000004.1"/>
</dbReference>
<comment type="caution">
    <text evidence="1">The sequence shown here is derived from an EMBL/GenBank/DDBJ whole genome shotgun (WGS) entry which is preliminary data.</text>
</comment>
<name>A0ABS1CCR2_9GAMM</name>
<dbReference type="Proteomes" id="UP000748752">
    <property type="component" value="Unassembled WGS sequence"/>
</dbReference>
<accession>A0ABS1CCR2</accession>
<evidence type="ECO:0000313" key="2">
    <source>
        <dbReference type="Proteomes" id="UP000748752"/>
    </source>
</evidence>
<evidence type="ECO:0008006" key="3">
    <source>
        <dbReference type="Google" id="ProtNLM"/>
    </source>
</evidence>
<reference evidence="1 2" key="1">
    <citation type="journal article" date="2020" name="Microorganisms">
        <title>Osmotic Adaptation and Compatible Solute Biosynthesis of Phototrophic Bacteria as Revealed from Genome Analyses.</title>
        <authorList>
            <person name="Imhoff J.F."/>
            <person name="Rahn T."/>
            <person name="Kunzel S."/>
            <person name="Keller A."/>
            <person name="Neulinger S.C."/>
        </authorList>
    </citation>
    <scope>NUCLEOTIDE SEQUENCE [LARGE SCALE GENOMIC DNA]</scope>
    <source>
        <strain evidence="1 2">DSM 6210</strain>
    </source>
</reference>
<evidence type="ECO:0000313" key="1">
    <source>
        <dbReference type="EMBL" id="MBK1629671.1"/>
    </source>
</evidence>
<keyword evidence="2" id="KW-1185">Reference proteome</keyword>